<dbReference type="Gene3D" id="3.90.79.10">
    <property type="entry name" value="Nucleoside Triphosphate Pyrophosphohydrolase"/>
    <property type="match status" value="1"/>
</dbReference>
<dbReference type="GO" id="GO:0016787">
    <property type="term" value="F:hydrolase activity"/>
    <property type="evidence" value="ECO:0007669"/>
    <property type="project" value="UniProtKB-KW"/>
</dbReference>
<evidence type="ECO:0000256" key="2">
    <source>
        <dbReference type="ARBA" id="ARBA00001947"/>
    </source>
</evidence>
<evidence type="ECO:0000256" key="4">
    <source>
        <dbReference type="ARBA" id="ARBA00012381"/>
    </source>
</evidence>
<dbReference type="SUPFAM" id="SSF55811">
    <property type="entry name" value="Nudix"/>
    <property type="match status" value="1"/>
</dbReference>
<keyword evidence="8" id="KW-0520">NAD</keyword>
<protein>
    <recommendedName>
        <fullName evidence="4">NAD(+) diphosphatase</fullName>
        <ecNumber evidence="4">3.6.1.22</ecNumber>
    </recommendedName>
</protein>
<proteinExistence type="inferred from homology"/>
<gene>
    <name evidence="11" type="ORF">QOZ93_002769</name>
</gene>
<comment type="cofactor">
    <cofactor evidence="2">
        <name>Zn(2+)</name>
        <dbReference type="ChEBI" id="CHEBI:29105"/>
    </cofactor>
</comment>
<dbReference type="RefSeq" id="WP_307357400.1">
    <property type="nucleotide sequence ID" value="NZ_BAAACJ010000046.1"/>
</dbReference>
<evidence type="ECO:0000256" key="6">
    <source>
        <dbReference type="ARBA" id="ARBA00022801"/>
    </source>
</evidence>
<dbReference type="EMBL" id="JAUSWN010000043">
    <property type="protein sequence ID" value="MDQ0481011.1"/>
    <property type="molecule type" value="Genomic_DNA"/>
</dbReference>
<dbReference type="CDD" id="cd03429">
    <property type="entry name" value="NUDIX_NADH_pyrophosphatase_Nudt13"/>
    <property type="match status" value="1"/>
</dbReference>
<keyword evidence="7" id="KW-0460">Magnesium</keyword>
<dbReference type="PANTHER" id="PTHR42904:SF6">
    <property type="entry name" value="NAD-CAPPED RNA HYDROLASE NUDT12"/>
    <property type="match status" value="1"/>
</dbReference>
<keyword evidence="6 11" id="KW-0378">Hydrolase</keyword>
<dbReference type="InterPro" id="IPR050241">
    <property type="entry name" value="NAD-cap_RNA_hydrolase_NudC"/>
</dbReference>
<accession>A0ABU0JV64</accession>
<evidence type="ECO:0000313" key="12">
    <source>
        <dbReference type="Proteomes" id="UP001224418"/>
    </source>
</evidence>
<evidence type="ECO:0000313" key="11">
    <source>
        <dbReference type="EMBL" id="MDQ0481011.1"/>
    </source>
</evidence>
<evidence type="ECO:0000256" key="9">
    <source>
        <dbReference type="ARBA" id="ARBA00023679"/>
    </source>
</evidence>
<evidence type="ECO:0000256" key="8">
    <source>
        <dbReference type="ARBA" id="ARBA00023027"/>
    </source>
</evidence>
<keyword evidence="12" id="KW-1185">Reference proteome</keyword>
<evidence type="ECO:0000256" key="5">
    <source>
        <dbReference type="ARBA" id="ARBA00022723"/>
    </source>
</evidence>
<comment type="caution">
    <text evidence="11">The sequence shown here is derived from an EMBL/GenBank/DDBJ whole genome shotgun (WGS) entry which is preliminary data.</text>
</comment>
<dbReference type="InterPro" id="IPR020084">
    <property type="entry name" value="NUDIX_hydrolase_CS"/>
</dbReference>
<evidence type="ECO:0000256" key="3">
    <source>
        <dbReference type="ARBA" id="ARBA00009595"/>
    </source>
</evidence>
<feature type="domain" description="Nudix hydrolase" evidence="10">
    <location>
        <begin position="37"/>
        <end position="161"/>
    </location>
</feature>
<dbReference type="EC" id="3.6.1.22" evidence="4"/>
<dbReference type="InterPro" id="IPR000086">
    <property type="entry name" value="NUDIX_hydrolase_dom"/>
</dbReference>
<dbReference type="PROSITE" id="PS00893">
    <property type="entry name" value="NUDIX_BOX"/>
    <property type="match status" value="1"/>
</dbReference>
<comment type="cofactor">
    <cofactor evidence="1">
        <name>Mg(2+)</name>
        <dbReference type="ChEBI" id="CHEBI:18420"/>
    </cofactor>
</comment>
<organism evidence="11 12">
    <name type="scientific">Hathewaya limosa</name>
    <name type="common">Clostridium limosum</name>
    <dbReference type="NCBI Taxonomy" id="1536"/>
    <lineage>
        <taxon>Bacteria</taxon>
        <taxon>Bacillati</taxon>
        <taxon>Bacillota</taxon>
        <taxon>Clostridia</taxon>
        <taxon>Eubacteriales</taxon>
        <taxon>Clostridiaceae</taxon>
        <taxon>Hathewaya</taxon>
    </lineage>
</organism>
<dbReference type="PROSITE" id="PS51462">
    <property type="entry name" value="NUDIX"/>
    <property type="match status" value="1"/>
</dbReference>
<sequence length="165" mass="19403">MKFKFCPICGRKLIYKYSWDEGNVPYCEKHKMLFFDVPKPCIVVAVIRDNEILLLKQSYIYKNSEILISGYVCQNETVEEAVHREVREETGINIKNIKYLGSQFLKDKEILMLTFMAFYDNGEISISKEVEQAKWRNIDNITSYMKEDIIGKKIIAKVIQELKID</sequence>
<name>A0ABU0JV64_HATLI</name>
<dbReference type="InterPro" id="IPR015797">
    <property type="entry name" value="NUDIX_hydrolase-like_dom_sf"/>
</dbReference>
<dbReference type="PANTHER" id="PTHR42904">
    <property type="entry name" value="NUDIX HYDROLASE, NUDC SUBFAMILY"/>
    <property type="match status" value="1"/>
</dbReference>
<dbReference type="InterPro" id="IPR049734">
    <property type="entry name" value="NudC-like_C"/>
</dbReference>
<comment type="similarity">
    <text evidence="3">Belongs to the Nudix hydrolase family. NudC subfamily.</text>
</comment>
<comment type="catalytic activity">
    <reaction evidence="9">
        <text>a 5'-end NAD(+)-phospho-ribonucleoside in mRNA + H2O = a 5'-end phospho-adenosine-phospho-ribonucleoside in mRNA + beta-nicotinamide D-ribonucleotide + 2 H(+)</text>
        <dbReference type="Rhea" id="RHEA:60876"/>
        <dbReference type="Rhea" id="RHEA-COMP:15698"/>
        <dbReference type="Rhea" id="RHEA-COMP:15719"/>
        <dbReference type="ChEBI" id="CHEBI:14649"/>
        <dbReference type="ChEBI" id="CHEBI:15377"/>
        <dbReference type="ChEBI" id="CHEBI:15378"/>
        <dbReference type="ChEBI" id="CHEBI:144029"/>
        <dbReference type="ChEBI" id="CHEBI:144051"/>
    </reaction>
    <physiologicalReaction direction="left-to-right" evidence="9">
        <dbReference type="Rhea" id="RHEA:60877"/>
    </physiologicalReaction>
</comment>
<evidence type="ECO:0000259" key="10">
    <source>
        <dbReference type="PROSITE" id="PS51462"/>
    </source>
</evidence>
<evidence type="ECO:0000256" key="1">
    <source>
        <dbReference type="ARBA" id="ARBA00001946"/>
    </source>
</evidence>
<dbReference type="Pfam" id="PF00293">
    <property type="entry name" value="NUDIX"/>
    <property type="match status" value="1"/>
</dbReference>
<evidence type="ECO:0000256" key="7">
    <source>
        <dbReference type="ARBA" id="ARBA00022842"/>
    </source>
</evidence>
<dbReference type="Proteomes" id="UP001224418">
    <property type="component" value="Unassembled WGS sequence"/>
</dbReference>
<keyword evidence="5" id="KW-0479">Metal-binding</keyword>
<reference evidence="11 12" key="1">
    <citation type="submission" date="2023-07" db="EMBL/GenBank/DDBJ databases">
        <title>Genomic Encyclopedia of Type Strains, Phase IV (KMG-IV): sequencing the most valuable type-strain genomes for metagenomic binning, comparative biology and taxonomic classification.</title>
        <authorList>
            <person name="Goeker M."/>
        </authorList>
    </citation>
    <scope>NUCLEOTIDE SEQUENCE [LARGE SCALE GENOMIC DNA]</scope>
    <source>
        <strain evidence="11 12">DSM 1400</strain>
    </source>
</reference>